<sequence length="236" mass="27843">MKMLERTPVEAAPRRRHAVVPHKVTYNEAYRRNNAVENLARYDAGQLNQDCQFCGALHYEKAKADRLGQRRLCCNKGEIYLPSVRSCPPLLRAYFTNDNAEARLFTTNLRSISSLFAMASFKTSTPQNVQGQGHWCFSVCCQIYHYTEALPRTQELREPVLNQYYFVAIDRRADFLEDRLVSREIIERLEMMLQAENPFVRSYQTMKEVIDEMRAQGHDLRFHRRYWKEFEKLQSS</sequence>
<dbReference type="EMBL" id="OV121139">
    <property type="protein sequence ID" value="CAH0562773.1"/>
    <property type="molecule type" value="Genomic_DNA"/>
</dbReference>
<name>A0A9P0BCP3_BRAAE</name>
<dbReference type="PANTHER" id="PTHR45786">
    <property type="entry name" value="DNA BINDING PROTEIN-LIKE"/>
    <property type="match status" value="1"/>
</dbReference>
<dbReference type="AlphaFoldDB" id="A0A9P0BCP3"/>
<reference evidence="1" key="1">
    <citation type="submission" date="2021-12" db="EMBL/GenBank/DDBJ databases">
        <authorList>
            <person name="King R."/>
        </authorList>
    </citation>
    <scope>NUCLEOTIDE SEQUENCE</scope>
</reference>
<evidence type="ECO:0000313" key="1">
    <source>
        <dbReference type="EMBL" id="CAH0562773.1"/>
    </source>
</evidence>
<protein>
    <submittedName>
        <fullName evidence="1">Uncharacterized protein</fullName>
    </submittedName>
</protein>
<keyword evidence="2" id="KW-1185">Reference proteome</keyword>
<dbReference type="Proteomes" id="UP001154078">
    <property type="component" value="Chromosome 8"/>
</dbReference>
<organism evidence="1 2">
    <name type="scientific">Brassicogethes aeneus</name>
    <name type="common">Rape pollen beetle</name>
    <name type="synonym">Meligethes aeneus</name>
    <dbReference type="NCBI Taxonomy" id="1431903"/>
    <lineage>
        <taxon>Eukaryota</taxon>
        <taxon>Metazoa</taxon>
        <taxon>Ecdysozoa</taxon>
        <taxon>Arthropoda</taxon>
        <taxon>Hexapoda</taxon>
        <taxon>Insecta</taxon>
        <taxon>Pterygota</taxon>
        <taxon>Neoptera</taxon>
        <taxon>Endopterygota</taxon>
        <taxon>Coleoptera</taxon>
        <taxon>Polyphaga</taxon>
        <taxon>Cucujiformia</taxon>
        <taxon>Nitidulidae</taxon>
        <taxon>Meligethinae</taxon>
        <taxon>Brassicogethes</taxon>
    </lineage>
</organism>
<proteinExistence type="predicted"/>
<gene>
    <name evidence="1" type="ORF">MELIAE_LOCUS11796</name>
</gene>
<dbReference type="OrthoDB" id="6777647at2759"/>
<accession>A0A9P0BCP3</accession>
<evidence type="ECO:0000313" key="2">
    <source>
        <dbReference type="Proteomes" id="UP001154078"/>
    </source>
</evidence>
<dbReference type="PANTHER" id="PTHR45786:SF74">
    <property type="entry name" value="ATP-DEPENDENT DNA HELICASE"/>
    <property type="match status" value="1"/>
</dbReference>